<dbReference type="EMBL" id="MU971356">
    <property type="protein sequence ID" value="KAK9238410.1"/>
    <property type="molecule type" value="Genomic_DNA"/>
</dbReference>
<reference evidence="2" key="1">
    <citation type="journal article" date="2024" name="Front. Bioeng. Biotechnol.">
        <title>Genome-scale model development and genomic sequencing of the oleaginous clade Lipomyces.</title>
        <authorList>
            <person name="Czajka J.J."/>
            <person name="Han Y."/>
            <person name="Kim J."/>
            <person name="Mondo S.J."/>
            <person name="Hofstad B.A."/>
            <person name="Robles A."/>
            <person name="Haridas S."/>
            <person name="Riley R."/>
            <person name="LaButti K."/>
            <person name="Pangilinan J."/>
            <person name="Andreopoulos W."/>
            <person name="Lipzen A."/>
            <person name="Yan J."/>
            <person name="Wang M."/>
            <person name="Ng V."/>
            <person name="Grigoriev I.V."/>
            <person name="Spatafora J.W."/>
            <person name="Magnuson J.K."/>
            <person name="Baker S.E."/>
            <person name="Pomraning K.R."/>
        </authorList>
    </citation>
    <scope>NUCLEOTIDE SEQUENCE [LARGE SCALE GENOMIC DNA]</scope>
    <source>
        <strain evidence="2">CBS 7786</strain>
    </source>
</reference>
<proteinExistence type="predicted"/>
<name>A0ACC3T3W6_LIPKO</name>
<evidence type="ECO:0000313" key="2">
    <source>
        <dbReference type="Proteomes" id="UP001433508"/>
    </source>
</evidence>
<sequence length="264" mass="29894">MSAIALRRLRLLLPTNRVRVCDPCMSILVTQQRGISTTPRKFQNGLNSQNGVNSTIVGTEESIPETSDTGGFGLNDAPMILDERLHPSKVDWARSFHGLSVEAFAPEVADILMKEVEPDDVEIKPDGILYLPEIKYRRILNKAFGPGGWGLAPRGETIITPKLVTREYALVCHGRLVSIARGEQEYFDANNISTATEGCKSNALMRCCKDLGIASELWDPRFIRKFKKDQCVEQFVEHVVTKKKRKLWRRKDQSWEYPYKISTL</sequence>
<organism evidence="1 2">
    <name type="scientific">Lipomyces kononenkoae</name>
    <name type="common">Yeast</name>
    <dbReference type="NCBI Taxonomy" id="34357"/>
    <lineage>
        <taxon>Eukaryota</taxon>
        <taxon>Fungi</taxon>
        <taxon>Dikarya</taxon>
        <taxon>Ascomycota</taxon>
        <taxon>Saccharomycotina</taxon>
        <taxon>Lipomycetes</taxon>
        <taxon>Lipomycetales</taxon>
        <taxon>Lipomycetaceae</taxon>
        <taxon>Lipomyces</taxon>
    </lineage>
</organism>
<gene>
    <name evidence="1" type="ORF">V1525DRAFT_374808</name>
</gene>
<comment type="caution">
    <text evidence="1">The sequence shown here is derived from an EMBL/GenBank/DDBJ whole genome shotgun (WGS) entry which is preliminary data.</text>
</comment>
<dbReference type="Proteomes" id="UP001433508">
    <property type="component" value="Unassembled WGS sequence"/>
</dbReference>
<keyword evidence="2" id="KW-1185">Reference proteome</keyword>
<evidence type="ECO:0000313" key="1">
    <source>
        <dbReference type="EMBL" id="KAK9238410.1"/>
    </source>
</evidence>
<accession>A0ACC3T3W6</accession>
<protein>
    <submittedName>
        <fullName evidence="1">Mitochondrial genome maintenance MGM101-domain-containing protein</fullName>
    </submittedName>
</protein>